<proteinExistence type="predicted"/>
<dbReference type="AlphaFoldDB" id="A0A532V3J0"/>
<evidence type="ECO:0000313" key="1">
    <source>
        <dbReference type="EMBL" id="TKJ41781.1"/>
    </source>
</evidence>
<comment type="caution">
    <text evidence="1">The sequence shown here is derived from an EMBL/GenBank/DDBJ whole genome shotgun (WGS) entry which is preliminary data.</text>
</comment>
<dbReference type="Proteomes" id="UP000319619">
    <property type="component" value="Unassembled WGS sequence"/>
</dbReference>
<organism evidence="1 2">
    <name type="scientific">candidate division LCP-89 bacterium B3_LCP</name>
    <dbReference type="NCBI Taxonomy" id="2012998"/>
    <lineage>
        <taxon>Bacteria</taxon>
        <taxon>Pseudomonadati</taxon>
        <taxon>Bacteria division LCP-89</taxon>
    </lineage>
</organism>
<reference evidence="1 2" key="1">
    <citation type="submission" date="2017-06" db="EMBL/GenBank/DDBJ databases">
        <title>Novel microbial phyla capable of carbon fixation and sulfur reduction in deep-sea sediments.</title>
        <authorList>
            <person name="Huang J."/>
            <person name="Baker B."/>
            <person name="Wang Y."/>
        </authorList>
    </citation>
    <scope>NUCLEOTIDE SEQUENCE [LARGE SCALE GENOMIC DNA]</scope>
    <source>
        <strain evidence="1">B3_LCP</strain>
    </source>
</reference>
<name>A0A532V3J0_UNCL8</name>
<dbReference type="EMBL" id="NJBN01000002">
    <property type="protein sequence ID" value="TKJ41781.1"/>
    <property type="molecule type" value="Genomic_DNA"/>
</dbReference>
<gene>
    <name evidence="1" type="ORF">CEE37_04220</name>
</gene>
<sequence>MKYSITSIILLFILTLSGCITKEDVPTAPVRDFSGITERNEWGDTLSVDTTDWVFTGFVNPPGSQALSLGQSGNGVKVNHSEIAFKSDDLEYSLGVFPNPFIPGAGRLIIELSLVVESEVEIRIENPAGDQSVVLWNSALQAGLYQFTWNGSTFGAVLPEGIYRLFMEAVLVSCFGDVEVNYATQPDPPTNADFVLYADQYYDTTLHVQREYQVAAYYGSDGILSGSDVYTLPYSTWQILSYDEKFAYLPIFMNYDISSADPFQYHYLIAYKHFQFGAGWPESGHYVQDPIDTTMAQWQYQNYVHDTYLGLYVGD</sequence>
<dbReference type="PROSITE" id="PS51257">
    <property type="entry name" value="PROKAR_LIPOPROTEIN"/>
    <property type="match status" value="1"/>
</dbReference>
<accession>A0A532V3J0</accession>
<protein>
    <submittedName>
        <fullName evidence="1">Uncharacterized protein</fullName>
    </submittedName>
</protein>
<evidence type="ECO:0000313" key="2">
    <source>
        <dbReference type="Proteomes" id="UP000319619"/>
    </source>
</evidence>